<dbReference type="InterPro" id="IPR020904">
    <property type="entry name" value="Sc_DH/Rdtase_CS"/>
</dbReference>
<proteinExistence type="inferred from homology"/>
<dbReference type="EMBL" id="JARWAK010000001">
    <property type="protein sequence ID" value="MDR5865218.1"/>
    <property type="molecule type" value="Genomic_DNA"/>
</dbReference>
<gene>
    <name evidence="3" type="ORF">QC818_00260</name>
</gene>
<organism evidence="3 4">
    <name type="scientific">Halomonas koreensis</name>
    <dbReference type="NCBI Taxonomy" id="245385"/>
    <lineage>
        <taxon>Bacteria</taxon>
        <taxon>Pseudomonadati</taxon>
        <taxon>Pseudomonadota</taxon>
        <taxon>Gammaproteobacteria</taxon>
        <taxon>Oceanospirillales</taxon>
        <taxon>Halomonadaceae</taxon>
        <taxon>Halomonas</taxon>
    </lineage>
</organism>
<dbReference type="PRINTS" id="PR00080">
    <property type="entry name" value="SDRFAMILY"/>
</dbReference>
<dbReference type="Gene3D" id="3.40.50.720">
    <property type="entry name" value="NAD(P)-binding Rossmann-like Domain"/>
    <property type="match status" value="1"/>
</dbReference>
<evidence type="ECO:0000256" key="2">
    <source>
        <dbReference type="ARBA" id="ARBA00023002"/>
    </source>
</evidence>
<dbReference type="PROSITE" id="PS00061">
    <property type="entry name" value="ADH_SHORT"/>
    <property type="match status" value="1"/>
</dbReference>
<evidence type="ECO:0000313" key="3">
    <source>
        <dbReference type="EMBL" id="MDR5865218.1"/>
    </source>
</evidence>
<keyword evidence="2" id="KW-0560">Oxidoreductase</keyword>
<evidence type="ECO:0000313" key="4">
    <source>
        <dbReference type="Proteomes" id="UP001264519"/>
    </source>
</evidence>
<dbReference type="InterPro" id="IPR002347">
    <property type="entry name" value="SDR_fam"/>
</dbReference>
<dbReference type="PANTHER" id="PTHR43639:SF1">
    <property type="entry name" value="SHORT-CHAIN DEHYDROGENASE_REDUCTASE FAMILY PROTEIN"/>
    <property type="match status" value="1"/>
</dbReference>
<comment type="similarity">
    <text evidence="1">Belongs to the short-chain dehydrogenases/reductases (SDR) family.</text>
</comment>
<accession>A0ABU1FXY9</accession>
<sequence length="246" mass="25678">MTSVMIITGAGRGIGASTARLAARRGYAVAINYRRDHRAAEALVDEIRESGGQALAVQADAADEAGIRTLFETVDAELGRPDVLVNNAGMVDVNCRVEDMDAARIERMLRVNVTGPLLCAREAVKRMSTRRGGRGGAIVNVSSAAARLGGADEYVDYAASKGAIDSVTRGLAREVADEGIRVNGVRPGVIRTSLHAGADNPDKVEAAAERIPLGRVGEPEEIASAILWLAESGFSTGAILDIDGGV</sequence>
<dbReference type="Proteomes" id="UP001264519">
    <property type="component" value="Unassembled WGS sequence"/>
</dbReference>
<evidence type="ECO:0000256" key="1">
    <source>
        <dbReference type="ARBA" id="ARBA00006484"/>
    </source>
</evidence>
<dbReference type="InterPro" id="IPR036291">
    <property type="entry name" value="NAD(P)-bd_dom_sf"/>
</dbReference>
<reference evidence="3 4" key="1">
    <citation type="submission" date="2023-04" db="EMBL/GenBank/DDBJ databases">
        <title>A long-awaited taxogenomic arrangement of the family Halomonadaceae.</title>
        <authorList>
            <person name="De La Haba R."/>
            <person name="Chuvochina M."/>
            <person name="Wittouck S."/>
            <person name="Arahal D.R."/>
            <person name="Sanchez-Porro C."/>
            <person name="Hugenholtz P."/>
            <person name="Ventosa A."/>
        </authorList>
    </citation>
    <scope>NUCLEOTIDE SEQUENCE [LARGE SCALE GENOMIC DNA]</scope>
    <source>
        <strain evidence="3 4">DSM 23530</strain>
    </source>
</reference>
<dbReference type="SUPFAM" id="SSF51735">
    <property type="entry name" value="NAD(P)-binding Rossmann-fold domains"/>
    <property type="match status" value="1"/>
</dbReference>
<dbReference type="RefSeq" id="WP_309650820.1">
    <property type="nucleotide sequence ID" value="NZ_JARWAK010000001.1"/>
</dbReference>
<dbReference type="PANTHER" id="PTHR43639">
    <property type="entry name" value="OXIDOREDUCTASE, SHORT-CHAIN DEHYDROGENASE/REDUCTASE FAMILY (AFU_ORTHOLOGUE AFUA_5G02870)"/>
    <property type="match status" value="1"/>
</dbReference>
<protein>
    <submittedName>
        <fullName evidence="3">SDR family oxidoreductase</fullName>
    </submittedName>
</protein>
<dbReference type="Pfam" id="PF13561">
    <property type="entry name" value="adh_short_C2"/>
    <property type="match status" value="1"/>
</dbReference>
<keyword evidence="4" id="KW-1185">Reference proteome</keyword>
<name>A0ABU1FXY9_9GAMM</name>
<comment type="caution">
    <text evidence="3">The sequence shown here is derived from an EMBL/GenBank/DDBJ whole genome shotgun (WGS) entry which is preliminary data.</text>
</comment>
<dbReference type="PRINTS" id="PR00081">
    <property type="entry name" value="GDHRDH"/>
</dbReference>